<dbReference type="VEuPathDB" id="FungiDB:ASPWEDRAFT_670176"/>
<name>A0A1L9RCH8_ASPWE</name>
<dbReference type="AlphaFoldDB" id="A0A1L9RCH8"/>
<reference evidence="3" key="1">
    <citation type="journal article" date="2017" name="Genome Biol.">
        <title>Comparative genomics reveals high biological diversity and specific adaptations in the industrially and medically important fungal genus Aspergillus.</title>
        <authorList>
            <person name="de Vries R.P."/>
            <person name="Riley R."/>
            <person name="Wiebenga A."/>
            <person name="Aguilar-Osorio G."/>
            <person name="Amillis S."/>
            <person name="Uchima C.A."/>
            <person name="Anderluh G."/>
            <person name="Asadollahi M."/>
            <person name="Askin M."/>
            <person name="Barry K."/>
            <person name="Battaglia E."/>
            <person name="Bayram O."/>
            <person name="Benocci T."/>
            <person name="Braus-Stromeyer S.A."/>
            <person name="Caldana C."/>
            <person name="Canovas D."/>
            <person name="Cerqueira G.C."/>
            <person name="Chen F."/>
            <person name="Chen W."/>
            <person name="Choi C."/>
            <person name="Clum A."/>
            <person name="Dos Santos R.A."/>
            <person name="Damasio A.R."/>
            <person name="Diallinas G."/>
            <person name="Emri T."/>
            <person name="Fekete E."/>
            <person name="Flipphi M."/>
            <person name="Freyberg S."/>
            <person name="Gallo A."/>
            <person name="Gournas C."/>
            <person name="Habgood R."/>
            <person name="Hainaut M."/>
            <person name="Harispe M.L."/>
            <person name="Henrissat B."/>
            <person name="Hilden K.S."/>
            <person name="Hope R."/>
            <person name="Hossain A."/>
            <person name="Karabika E."/>
            <person name="Karaffa L."/>
            <person name="Karanyi Z."/>
            <person name="Krasevec N."/>
            <person name="Kuo A."/>
            <person name="Kusch H."/>
            <person name="LaButti K."/>
            <person name="Lagendijk E.L."/>
            <person name="Lapidus A."/>
            <person name="Levasseur A."/>
            <person name="Lindquist E."/>
            <person name="Lipzen A."/>
            <person name="Logrieco A.F."/>
            <person name="MacCabe A."/>
            <person name="Maekelae M.R."/>
            <person name="Malavazi I."/>
            <person name="Melin P."/>
            <person name="Meyer V."/>
            <person name="Mielnichuk N."/>
            <person name="Miskei M."/>
            <person name="Molnar A.P."/>
            <person name="Mule G."/>
            <person name="Ngan C.Y."/>
            <person name="Orejas M."/>
            <person name="Orosz E."/>
            <person name="Ouedraogo J.P."/>
            <person name="Overkamp K.M."/>
            <person name="Park H.-S."/>
            <person name="Perrone G."/>
            <person name="Piumi F."/>
            <person name="Punt P.J."/>
            <person name="Ram A.F."/>
            <person name="Ramon A."/>
            <person name="Rauscher S."/>
            <person name="Record E."/>
            <person name="Riano-Pachon D.M."/>
            <person name="Robert V."/>
            <person name="Roehrig J."/>
            <person name="Ruller R."/>
            <person name="Salamov A."/>
            <person name="Salih N.S."/>
            <person name="Samson R.A."/>
            <person name="Sandor E."/>
            <person name="Sanguinetti M."/>
            <person name="Schuetze T."/>
            <person name="Sepcic K."/>
            <person name="Shelest E."/>
            <person name="Sherlock G."/>
            <person name="Sophianopoulou V."/>
            <person name="Squina F.M."/>
            <person name="Sun H."/>
            <person name="Susca A."/>
            <person name="Todd R.B."/>
            <person name="Tsang A."/>
            <person name="Unkles S.E."/>
            <person name="van de Wiele N."/>
            <person name="van Rossen-Uffink D."/>
            <person name="Oliveira J.V."/>
            <person name="Vesth T.C."/>
            <person name="Visser J."/>
            <person name="Yu J.-H."/>
            <person name="Zhou M."/>
            <person name="Andersen M.R."/>
            <person name="Archer D.B."/>
            <person name="Baker S.E."/>
            <person name="Benoit I."/>
            <person name="Brakhage A.A."/>
            <person name="Braus G.H."/>
            <person name="Fischer R."/>
            <person name="Frisvad J.C."/>
            <person name="Goldman G.H."/>
            <person name="Houbraken J."/>
            <person name="Oakley B."/>
            <person name="Pocsi I."/>
            <person name="Scazzocchio C."/>
            <person name="Seiboth B."/>
            <person name="vanKuyk P.A."/>
            <person name="Wortman J."/>
            <person name="Dyer P.S."/>
            <person name="Grigoriev I.V."/>
        </authorList>
    </citation>
    <scope>NUCLEOTIDE SEQUENCE [LARGE SCALE GENOMIC DNA]</scope>
    <source>
        <strain evidence="3">DTO 134E9</strain>
    </source>
</reference>
<accession>A0A1L9RCH8</accession>
<dbReference type="EMBL" id="KV878215">
    <property type="protein sequence ID" value="OJJ32573.1"/>
    <property type="molecule type" value="Genomic_DNA"/>
</dbReference>
<dbReference type="GeneID" id="63754725"/>
<evidence type="ECO:0000313" key="2">
    <source>
        <dbReference type="EMBL" id="OJJ32573.1"/>
    </source>
</evidence>
<feature type="region of interest" description="Disordered" evidence="1">
    <location>
        <begin position="148"/>
        <end position="175"/>
    </location>
</feature>
<dbReference type="Proteomes" id="UP000184383">
    <property type="component" value="Unassembled WGS sequence"/>
</dbReference>
<sequence length="175" mass="18963">MRCPGTTQAVEHSGTARSHHPKCFRRSQIHWCPGLDRAVPRALNGGIPDRAVLWTTAVFLSTKQGTASPAGPVHDCLQSPTPAVSLGANGQCCQGLCRETAFPVRRGRQKLQARTIDPRRPIRSPRRCLGLCKPSSLLWEASKAINMTEVGPPKNVTEDQRSRRGRGGSPGVVRG</sequence>
<dbReference type="RefSeq" id="XP_040686250.1">
    <property type="nucleotide sequence ID" value="XM_040838877.1"/>
</dbReference>
<evidence type="ECO:0000256" key="1">
    <source>
        <dbReference type="SAM" id="MobiDB-lite"/>
    </source>
</evidence>
<protein>
    <submittedName>
        <fullName evidence="2">Uncharacterized protein</fullName>
    </submittedName>
</protein>
<organism evidence="2 3">
    <name type="scientific">Aspergillus wentii DTO 134E9</name>
    <dbReference type="NCBI Taxonomy" id="1073089"/>
    <lineage>
        <taxon>Eukaryota</taxon>
        <taxon>Fungi</taxon>
        <taxon>Dikarya</taxon>
        <taxon>Ascomycota</taxon>
        <taxon>Pezizomycotina</taxon>
        <taxon>Eurotiomycetes</taxon>
        <taxon>Eurotiomycetidae</taxon>
        <taxon>Eurotiales</taxon>
        <taxon>Aspergillaceae</taxon>
        <taxon>Aspergillus</taxon>
        <taxon>Aspergillus subgen. Cremei</taxon>
    </lineage>
</organism>
<proteinExistence type="predicted"/>
<gene>
    <name evidence="2" type="ORF">ASPWEDRAFT_670176</name>
</gene>
<keyword evidence="3" id="KW-1185">Reference proteome</keyword>
<evidence type="ECO:0000313" key="3">
    <source>
        <dbReference type="Proteomes" id="UP000184383"/>
    </source>
</evidence>